<dbReference type="InterPro" id="IPR000719">
    <property type="entry name" value="Prot_kinase_dom"/>
</dbReference>
<reference evidence="6" key="2">
    <citation type="submission" date="2021-10" db="EMBL/GenBank/DDBJ databases">
        <title>Phylogenomics reveals ancestral predisposition of the termite-cultivated fungus Termitomyces towards a domesticated lifestyle.</title>
        <authorList>
            <person name="Auxier B."/>
            <person name="Grum-Grzhimaylo A."/>
            <person name="Cardenas M.E."/>
            <person name="Lodge J.D."/>
            <person name="Laessoe T."/>
            <person name="Pedersen O."/>
            <person name="Smith M.E."/>
            <person name="Kuyper T.W."/>
            <person name="Franco-Molano E.A."/>
            <person name="Baroni T.J."/>
            <person name="Aanen D.K."/>
        </authorList>
    </citation>
    <scope>NUCLEOTIDE SEQUENCE</scope>
    <source>
        <strain evidence="6">AP01</strain>
        <tissue evidence="6">Mycelium</tissue>
    </source>
</reference>
<keyword evidence="1" id="KW-0723">Serine/threonine-protein kinase</keyword>
<dbReference type="InterPro" id="IPR011009">
    <property type="entry name" value="Kinase-like_dom_sf"/>
</dbReference>
<dbReference type="SUPFAM" id="SSF56112">
    <property type="entry name" value="Protein kinase-like (PK-like)"/>
    <property type="match status" value="1"/>
</dbReference>
<evidence type="ECO:0000256" key="1">
    <source>
        <dbReference type="ARBA" id="ARBA00022527"/>
    </source>
</evidence>
<keyword evidence="3" id="KW-0067">ATP-binding</keyword>
<evidence type="ECO:0000259" key="5">
    <source>
        <dbReference type="PROSITE" id="PS50011"/>
    </source>
</evidence>
<gene>
    <name evidence="6" type="ORF">DXG03_001073</name>
</gene>
<name>A0A9P7KBZ7_9AGAR</name>
<organism evidence="6 7">
    <name type="scientific">Asterophora parasitica</name>
    <dbReference type="NCBI Taxonomy" id="117018"/>
    <lineage>
        <taxon>Eukaryota</taxon>
        <taxon>Fungi</taxon>
        <taxon>Dikarya</taxon>
        <taxon>Basidiomycota</taxon>
        <taxon>Agaricomycotina</taxon>
        <taxon>Agaricomycetes</taxon>
        <taxon>Agaricomycetidae</taxon>
        <taxon>Agaricales</taxon>
        <taxon>Tricholomatineae</taxon>
        <taxon>Lyophyllaceae</taxon>
        <taxon>Asterophora</taxon>
    </lineage>
</organism>
<evidence type="ECO:0000313" key="7">
    <source>
        <dbReference type="Proteomes" id="UP000775547"/>
    </source>
</evidence>
<evidence type="ECO:0000313" key="6">
    <source>
        <dbReference type="EMBL" id="KAG5643350.1"/>
    </source>
</evidence>
<dbReference type="OrthoDB" id="5979581at2759"/>
<reference evidence="6" key="1">
    <citation type="submission" date="2020-07" db="EMBL/GenBank/DDBJ databases">
        <authorList>
            <person name="Nieuwenhuis M."/>
            <person name="Van De Peppel L.J.J."/>
        </authorList>
    </citation>
    <scope>NUCLEOTIDE SEQUENCE</scope>
    <source>
        <strain evidence="6">AP01</strain>
        <tissue evidence="6">Mycelium</tissue>
    </source>
</reference>
<dbReference type="GO" id="GO:0005524">
    <property type="term" value="F:ATP binding"/>
    <property type="evidence" value="ECO:0007669"/>
    <property type="project" value="UniProtKB-KW"/>
</dbReference>
<dbReference type="Gene3D" id="1.10.510.10">
    <property type="entry name" value="Transferase(Phosphotransferase) domain 1"/>
    <property type="match status" value="1"/>
</dbReference>
<evidence type="ECO:0000256" key="2">
    <source>
        <dbReference type="ARBA" id="ARBA00022741"/>
    </source>
</evidence>
<dbReference type="GO" id="GO:0004674">
    <property type="term" value="F:protein serine/threonine kinase activity"/>
    <property type="evidence" value="ECO:0007669"/>
    <property type="project" value="UniProtKB-KW"/>
</dbReference>
<feature type="domain" description="Protein kinase" evidence="5">
    <location>
        <begin position="1"/>
        <end position="218"/>
    </location>
</feature>
<dbReference type="Proteomes" id="UP000775547">
    <property type="component" value="Unassembled WGS sequence"/>
</dbReference>
<evidence type="ECO:0000256" key="3">
    <source>
        <dbReference type="ARBA" id="ARBA00022840"/>
    </source>
</evidence>
<feature type="compositionally biased region" description="Basic and acidic residues" evidence="4">
    <location>
        <begin position="1"/>
        <end position="19"/>
    </location>
</feature>
<sequence>MTTAEIEKWLQDNPPRRNPPEMSKYEMIQSAVSQPLPMISVEDALTTNFVLADFGAARSPDDSTAGYNHVVTSPDIRPPEIFLGGAWDEKVDIWTFGCLVYEIIAARPLFLHLPNGDFDLDPTENVLFFMMGSLEPFRAAQLSIWPLAINYFDPKDCSLKKVPHSSVPDLSIERRIELISDIVPAAEAAPMVALMRRCLKLDPTQRASAQDLLSDPFFEGVD</sequence>
<feature type="region of interest" description="Disordered" evidence="4">
    <location>
        <begin position="1"/>
        <end position="20"/>
    </location>
</feature>
<protein>
    <recommendedName>
        <fullName evidence="5">Protein kinase domain-containing protein</fullName>
    </recommendedName>
</protein>
<dbReference type="PANTHER" id="PTHR24055">
    <property type="entry name" value="MITOGEN-ACTIVATED PROTEIN KINASE"/>
    <property type="match status" value="1"/>
</dbReference>
<dbReference type="EMBL" id="JABCKV010000119">
    <property type="protein sequence ID" value="KAG5643350.1"/>
    <property type="molecule type" value="Genomic_DNA"/>
</dbReference>
<evidence type="ECO:0000256" key="4">
    <source>
        <dbReference type="SAM" id="MobiDB-lite"/>
    </source>
</evidence>
<keyword evidence="2" id="KW-0547">Nucleotide-binding</keyword>
<comment type="caution">
    <text evidence="6">The sequence shown here is derived from an EMBL/GenBank/DDBJ whole genome shotgun (WGS) entry which is preliminary data.</text>
</comment>
<dbReference type="InterPro" id="IPR050117">
    <property type="entry name" value="MAPK"/>
</dbReference>
<keyword evidence="1" id="KW-0808">Transferase</keyword>
<proteinExistence type="predicted"/>
<dbReference type="AlphaFoldDB" id="A0A9P7KBZ7"/>
<keyword evidence="1" id="KW-0418">Kinase</keyword>
<dbReference type="Pfam" id="PF00069">
    <property type="entry name" value="Pkinase"/>
    <property type="match status" value="1"/>
</dbReference>
<dbReference type="PROSITE" id="PS50011">
    <property type="entry name" value="PROTEIN_KINASE_DOM"/>
    <property type="match status" value="1"/>
</dbReference>
<keyword evidence="7" id="KW-1185">Reference proteome</keyword>
<dbReference type="SMART" id="SM00220">
    <property type="entry name" value="S_TKc"/>
    <property type="match status" value="1"/>
</dbReference>
<accession>A0A9P7KBZ7</accession>